<proteinExistence type="predicted"/>
<gene>
    <name evidence="3" type="ORF">GCM10017621_31800</name>
</gene>
<accession>A0A9W6INM5</accession>
<reference evidence="3" key="2">
    <citation type="submission" date="2023-01" db="EMBL/GenBank/DDBJ databases">
        <authorList>
            <person name="Sun Q."/>
            <person name="Evtushenko L."/>
        </authorList>
    </citation>
    <scope>NUCLEOTIDE SEQUENCE</scope>
    <source>
        <strain evidence="3">VKM B-1513</strain>
    </source>
</reference>
<dbReference type="Proteomes" id="UP001143486">
    <property type="component" value="Unassembled WGS sequence"/>
</dbReference>
<evidence type="ECO:0000313" key="3">
    <source>
        <dbReference type="EMBL" id="GLK53672.1"/>
    </source>
</evidence>
<dbReference type="Pfam" id="PF05050">
    <property type="entry name" value="Methyltransf_21"/>
    <property type="match status" value="1"/>
</dbReference>
<protein>
    <submittedName>
        <fullName evidence="3">Methyltransferase</fullName>
    </submittedName>
</protein>
<sequence>MIRSGTRDTAAAPGPPAQERLMARPDPISAPFGAFALPELAERFRRLPMSLPLDGLRRGAETVVRRTLMSGGREIADVEVFPGQFARLHLRDNRCEKRVFAGARTWDDAERAEIRARIAAHDADTPFNFVDAGANAGLYTLSVLADGKTLGRPVTVVAIEPDTENRRRLEFNLRSSGAEGVTVVPCALGAEAGEVRMVQSGRNRGEVHVETGGEGDTVAMRPLQAVLDEAGIARVDVMKIDIEGYEGPVLEAFFARAPRTLWPGMILIETRHEAAIHDGAAGLCLAQGYSLARQMRQNAVLVLSHGEA</sequence>
<dbReference type="InterPro" id="IPR052514">
    <property type="entry name" value="SAM-dependent_MTase"/>
</dbReference>
<dbReference type="InterPro" id="IPR006342">
    <property type="entry name" value="FkbM_mtfrase"/>
</dbReference>
<evidence type="ECO:0000256" key="1">
    <source>
        <dbReference type="SAM" id="MobiDB-lite"/>
    </source>
</evidence>
<keyword evidence="4" id="KW-1185">Reference proteome</keyword>
<dbReference type="AlphaFoldDB" id="A0A9W6INM5"/>
<name>A0A9W6INM5_9PROT</name>
<feature type="region of interest" description="Disordered" evidence="1">
    <location>
        <begin position="1"/>
        <end position="24"/>
    </location>
</feature>
<keyword evidence="3" id="KW-0489">Methyltransferase</keyword>
<organism evidence="3 4">
    <name type="scientific">Maricaulis virginensis</name>
    <dbReference type="NCBI Taxonomy" id="144022"/>
    <lineage>
        <taxon>Bacteria</taxon>
        <taxon>Pseudomonadati</taxon>
        <taxon>Pseudomonadota</taxon>
        <taxon>Alphaproteobacteria</taxon>
        <taxon>Maricaulales</taxon>
        <taxon>Maricaulaceae</taxon>
        <taxon>Maricaulis</taxon>
    </lineage>
</organism>
<dbReference type="GO" id="GO:0032259">
    <property type="term" value="P:methylation"/>
    <property type="evidence" value="ECO:0007669"/>
    <property type="project" value="UniProtKB-KW"/>
</dbReference>
<feature type="domain" description="Methyltransferase FkbM" evidence="2">
    <location>
        <begin position="131"/>
        <end position="272"/>
    </location>
</feature>
<evidence type="ECO:0000313" key="4">
    <source>
        <dbReference type="Proteomes" id="UP001143486"/>
    </source>
</evidence>
<dbReference type="GO" id="GO:0008168">
    <property type="term" value="F:methyltransferase activity"/>
    <property type="evidence" value="ECO:0007669"/>
    <property type="project" value="UniProtKB-KW"/>
</dbReference>
<dbReference type="SUPFAM" id="SSF53335">
    <property type="entry name" value="S-adenosyl-L-methionine-dependent methyltransferases"/>
    <property type="match status" value="1"/>
</dbReference>
<dbReference type="NCBIfam" id="TIGR01444">
    <property type="entry name" value="fkbM_fam"/>
    <property type="match status" value="1"/>
</dbReference>
<reference evidence="3" key="1">
    <citation type="journal article" date="2014" name="Int. J. Syst. Evol. Microbiol.">
        <title>Complete genome sequence of Corynebacterium casei LMG S-19264T (=DSM 44701T), isolated from a smear-ripened cheese.</title>
        <authorList>
            <consortium name="US DOE Joint Genome Institute (JGI-PGF)"/>
            <person name="Walter F."/>
            <person name="Albersmeier A."/>
            <person name="Kalinowski J."/>
            <person name="Ruckert C."/>
        </authorList>
    </citation>
    <scope>NUCLEOTIDE SEQUENCE</scope>
    <source>
        <strain evidence="3">VKM B-1513</strain>
    </source>
</reference>
<dbReference type="Gene3D" id="3.40.50.150">
    <property type="entry name" value="Vaccinia Virus protein VP39"/>
    <property type="match status" value="1"/>
</dbReference>
<evidence type="ECO:0000259" key="2">
    <source>
        <dbReference type="Pfam" id="PF05050"/>
    </source>
</evidence>
<dbReference type="PANTHER" id="PTHR34203:SF15">
    <property type="entry name" value="SLL1173 PROTEIN"/>
    <property type="match status" value="1"/>
</dbReference>
<dbReference type="PANTHER" id="PTHR34203">
    <property type="entry name" value="METHYLTRANSFERASE, FKBM FAMILY PROTEIN"/>
    <property type="match status" value="1"/>
</dbReference>
<dbReference type="InterPro" id="IPR029063">
    <property type="entry name" value="SAM-dependent_MTases_sf"/>
</dbReference>
<keyword evidence="3" id="KW-0808">Transferase</keyword>
<comment type="caution">
    <text evidence="3">The sequence shown here is derived from an EMBL/GenBank/DDBJ whole genome shotgun (WGS) entry which is preliminary data.</text>
</comment>
<dbReference type="EMBL" id="BSFE01000012">
    <property type="protein sequence ID" value="GLK53672.1"/>
    <property type="molecule type" value="Genomic_DNA"/>
</dbReference>